<dbReference type="FunCoup" id="G0NDP0">
    <property type="interactions" value="1891"/>
</dbReference>
<dbReference type="GO" id="GO:2000234">
    <property type="term" value="P:positive regulation of rRNA processing"/>
    <property type="evidence" value="ECO:0007669"/>
    <property type="project" value="TreeGrafter"/>
</dbReference>
<dbReference type="OrthoDB" id="4096at2759"/>
<dbReference type="InterPro" id="IPR015943">
    <property type="entry name" value="WD40/YVTN_repeat-like_dom_sf"/>
</dbReference>
<dbReference type="SUPFAM" id="SSF50978">
    <property type="entry name" value="WD40 repeat-like"/>
    <property type="match status" value="1"/>
</dbReference>
<dbReference type="InterPro" id="IPR053826">
    <property type="entry name" value="WDR75"/>
</dbReference>
<evidence type="ECO:0000313" key="10">
    <source>
        <dbReference type="Proteomes" id="UP000008068"/>
    </source>
</evidence>
<evidence type="ECO:0000256" key="8">
    <source>
        <dbReference type="SAM" id="MobiDB-lite"/>
    </source>
</evidence>
<proteinExistence type="predicted"/>
<evidence type="ECO:0000256" key="3">
    <source>
        <dbReference type="ARBA" id="ARBA00022552"/>
    </source>
</evidence>
<keyword evidence="4" id="KW-0853">WD repeat</keyword>
<dbReference type="AlphaFoldDB" id="G0NDP0"/>
<keyword evidence="3" id="KW-0698">rRNA processing</keyword>
<evidence type="ECO:0000256" key="5">
    <source>
        <dbReference type="ARBA" id="ARBA00022737"/>
    </source>
</evidence>
<sequence length="724" mass="79969">MDNSENIEVTLVGQPYSNLVISPNNSILAATTGTSCEVLYADKKGDSARRVIKHDSDVIAAFFHTNERLVTVTENGEVSEFEAQERGFEKLVSRRVTAFPVVCAFAQKPRDDDEQKELELWLVVKKSDSKEHKTFDVCVTGANGSIEKVFEIPSNVRKEQIAIADRVISYCHGLDIHSVILKEGDYSVVKETKYTSKNGATHIDPEKIEFEHIAVNGNFLVASISDGRVLQWSNLKTAGLSDTHHRIHWHKMSAHVAITQFGNVLSAGAECVLARHSKGQKEPTLLPRLAAPVTGLVLSEDSSTCGLIMEDNSIHTVLLATMAIKSSLSTLEFCPRSLNTVFCRDPLRLKEVIMNGKPGTIQWFDPVTVTTSAKMHVTLENTIDGDMSTGGIRYAFRDVLTASFTPTLAATIEKFVNYDGENHLRFWQRVGNATKTNLVASVAVPKDVVFVATCQTTAASRFVNTVITASTSGTISVWDYTDKEVREDLERSRNWQEAEIRSISDIQADGKFASAHGQHVVLWNVKNMKVIDVLSCEDDIQKVEFAADGRHLIVSTKKGVVCWDTLCLLVVWRIQQSVGIHVNSIGCFAFDGPQVMRFDAESGRVLETLKFSEDIDELIVIEQRKAALVYVAKTAKGILCNRPGTIRSKGKGSEISDPKTPFNQLARSSSVSSTPRTSSDQQFVRQPRPEAARLFSGPVHQLPPISFIAPLFIEKSLLPPPIRS</sequence>
<accession>G0NDP0</accession>
<dbReference type="Proteomes" id="UP000008068">
    <property type="component" value="Unassembled WGS sequence"/>
</dbReference>
<evidence type="ECO:0000256" key="7">
    <source>
        <dbReference type="ARBA" id="ARBA00023242"/>
    </source>
</evidence>
<evidence type="ECO:0000256" key="1">
    <source>
        <dbReference type="ARBA" id="ARBA00004604"/>
    </source>
</evidence>
<evidence type="ECO:0000313" key="9">
    <source>
        <dbReference type="EMBL" id="EGT58394.1"/>
    </source>
</evidence>
<reference evidence="10" key="1">
    <citation type="submission" date="2011-07" db="EMBL/GenBank/DDBJ databases">
        <authorList>
            <consortium name="Caenorhabditis brenneri Sequencing and Analysis Consortium"/>
            <person name="Wilson R.K."/>
        </authorList>
    </citation>
    <scope>NUCLEOTIDE SEQUENCE [LARGE SCALE GENOMIC DNA]</scope>
    <source>
        <strain evidence="10">PB2801</strain>
    </source>
</reference>
<keyword evidence="6" id="KW-0804">Transcription</keyword>
<evidence type="ECO:0000256" key="2">
    <source>
        <dbReference type="ARBA" id="ARBA00022517"/>
    </source>
</evidence>
<dbReference type="eggNOG" id="KOG1963">
    <property type="taxonomic scope" value="Eukaryota"/>
</dbReference>
<dbReference type="GO" id="GO:0006364">
    <property type="term" value="P:rRNA processing"/>
    <property type="evidence" value="ECO:0007669"/>
    <property type="project" value="UniProtKB-KW"/>
</dbReference>
<dbReference type="PANTHER" id="PTHR44215">
    <property type="entry name" value="WD REPEAT-CONTAINING PROTEIN 75"/>
    <property type="match status" value="1"/>
</dbReference>
<dbReference type="STRING" id="135651.G0NDP0"/>
<name>G0NDP0_CAEBE</name>
<comment type="subcellular location">
    <subcellularLocation>
        <location evidence="1">Nucleus</location>
        <location evidence="1">Nucleolus</location>
    </subcellularLocation>
</comment>
<dbReference type="InterPro" id="IPR036322">
    <property type="entry name" value="WD40_repeat_dom_sf"/>
</dbReference>
<evidence type="ECO:0000256" key="4">
    <source>
        <dbReference type="ARBA" id="ARBA00022574"/>
    </source>
</evidence>
<feature type="region of interest" description="Disordered" evidence="8">
    <location>
        <begin position="648"/>
        <end position="689"/>
    </location>
</feature>
<dbReference type="OMA" id="HWHKWAP"/>
<evidence type="ECO:0000256" key="6">
    <source>
        <dbReference type="ARBA" id="ARBA00023163"/>
    </source>
</evidence>
<dbReference type="EMBL" id="GL379868">
    <property type="protein sequence ID" value="EGT58394.1"/>
    <property type="molecule type" value="Genomic_DNA"/>
</dbReference>
<keyword evidence="7" id="KW-0539">Nucleus</keyword>
<dbReference type="PANTHER" id="PTHR44215:SF1">
    <property type="entry name" value="WD REPEAT-CONTAINING PROTEIN 75"/>
    <property type="match status" value="1"/>
</dbReference>
<feature type="compositionally biased region" description="Low complexity" evidence="8">
    <location>
        <begin position="667"/>
        <end position="679"/>
    </location>
</feature>
<dbReference type="eggNOG" id="KOG4189">
    <property type="taxonomic scope" value="Eukaryota"/>
</dbReference>
<keyword evidence="10" id="KW-1185">Reference proteome</keyword>
<keyword evidence="2" id="KW-0690">Ribosome biogenesis</keyword>
<dbReference type="HOGENOM" id="CLU_013134_0_0_1"/>
<organism evidence="10">
    <name type="scientific">Caenorhabditis brenneri</name>
    <name type="common">Nematode worm</name>
    <dbReference type="NCBI Taxonomy" id="135651"/>
    <lineage>
        <taxon>Eukaryota</taxon>
        <taxon>Metazoa</taxon>
        <taxon>Ecdysozoa</taxon>
        <taxon>Nematoda</taxon>
        <taxon>Chromadorea</taxon>
        <taxon>Rhabditida</taxon>
        <taxon>Rhabditina</taxon>
        <taxon>Rhabditomorpha</taxon>
        <taxon>Rhabditoidea</taxon>
        <taxon>Rhabditidae</taxon>
        <taxon>Peloderinae</taxon>
        <taxon>Caenorhabditis</taxon>
    </lineage>
</organism>
<gene>
    <name evidence="9" type="ORF">CAEBREN_11068</name>
</gene>
<dbReference type="GO" id="GO:0003723">
    <property type="term" value="F:RNA binding"/>
    <property type="evidence" value="ECO:0007669"/>
    <property type="project" value="InterPro"/>
</dbReference>
<dbReference type="GO" id="GO:0032040">
    <property type="term" value="C:small-subunit processome"/>
    <property type="evidence" value="ECO:0007669"/>
    <property type="project" value="InterPro"/>
</dbReference>
<dbReference type="SUPFAM" id="SSF69322">
    <property type="entry name" value="Tricorn protease domain 2"/>
    <property type="match status" value="1"/>
</dbReference>
<dbReference type="InterPro" id="IPR001680">
    <property type="entry name" value="WD40_rpt"/>
</dbReference>
<dbReference type="SMART" id="SM00320">
    <property type="entry name" value="WD40"/>
    <property type="match status" value="3"/>
</dbReference>
<protein>
    <submittedName>
        <fullName evidence="9">Uncharacterized protein</fullName>
    </submittedName>
</protein>
<dbReference type="Gene3D" id="2.130.10.10">
    <property type="entry name" value="YVTN repeat-like/Quinoprotein amine dehydrogenase"/>
    <property type="match status" value="1"/>
</dbReference>
<dbReference type="GO" id="GO:0045943">
    <property type="term" value="P:positive regulation of transcription by RNA polymerase I"/>
    <property type="evidence" value="ECO:0007669"/>
    <property type="project" value="InterPro"/>
</dbReference>
<keyword evidence="5" id="KW-0677">Repeat</keyword>
<dbReference type="InParanoid" id="G0NDP0"/>